<dbReference type="Gene3D" id="2.30.30.40">
    <property type="entry name" value="SH3 Domains"/>
    <property type="match status" value="1"/>
</dbReference>
<gene>
    <name evidence="5" type="ORF">C8J55DRAFT_26498</name>
</gene>
<evidence type="ECO:0000256" key="2">
    <source>
        <dbReference type="PROSITE-ProRule" id="PRU00192"/>
    </source>
</evidence>
<dbReference type="Pfam" id="PF07653">
    <property type="entry name" value="SH3_2"/>
    <property type="match status" value="1"/>
</dbReference>
<dbReference type="SMART" id="SM00326">
    <property type="entry name" value="SH3"/>
    <property type="match status" value="1"/>
</dbReference>
<keyword evidence="1 2" id="KW-0728">SH3 domain</keyword>
<dbReference type="EMBL" id="JANVFS010000011">
    <property type="protein sequence ID" value="KAJ4484687.1"/>
    <property type="molecule type" value="Genomic_DNA"/>
</dbReference>
<feature type="region of interest" description="Disordered" evidence="3">
    <location>
        <begin position="307"/>
        <end position="331"/>
    </location>
</feature>
<evidence type="ECO:0000313" key="6">
    <source>
        <dbReference type="Proteomes" id="UP001150238"/>
    </source>
</evidence>
<evidence type="ECO:0000259" key="4">
    <source>
        <dbReference type="PROSITE" id="PS50002"/>
    </source>
</evidence>
<dbReference type="SUPFAM" id="SSF50044">
    <property type="entry name" value="SH3-domain"/>
    <property type="match status" value="1"/>
</dbReference>
<feature type="domain" description="SH3" evidence="4">
    <location>
        <begin position="43"/>
        <end position="117"/>
    </location>
</feature>
<feature type="region of interest" description="Disordered" evidence="3">
    <location>
        <begin position="243"/>
        <end position="266"/>
    </location>
</feature>
<comment type="caution">
    <text evidence="5">The sequence shown here is derived from an EMBL/GenBank/DDBJ whole genome shotgun (WGS) entry which is preliminary data.</text>
</comment>
<organism evidence="5 6">
    <name type="scientific">Lentinula lateritia</name>
    <dbReference type="NCBI Taxonomy" id="40482"/>
    <lineage>
        <taxon>Eukaryota</taxon>
        <taxon>Fungi</taxon>
        <taxon>Dikarya</taxon>
        <taxon>Basidiomycota</taxon>
        <taxon>Agaricomycotina</taxon>
        <taxon>Agaricomycetes</taxon>
        <taxon>Agaricomycetidae</taxon>
        <taxon>Agaricales</taxon>
        <taxon>Marasmiineae</taxon>
        <taxon>Omphalotaceae</taxon>
        <taxon>Lentinula</taxon>
    </lineage>
</organism>
<sequence>MSESPQLGPLLEPLTGSAHAVYPESTAESISSTLGPSDNALPTTPFLVLCLENYHSDDPIYLSFRKDELLLVLDWDSRPGWWQAQRTQPSESTDESKTDIDIAIGWIPQAYVQPLPVENYGFEQLKTEMNSAFEPGIYDPQASPVVDYFDDEWMYSEIPPGSSSKLNTSDKLKPKPASSWNRQVRFINDSETEFDDDINLETSAVPVPLDALKTRFTGGGGEDILFRIWIARMEAKSLRRRLASPYHPDESSPSSETGGPSPALFNGSEQFSINGGAFNAVGGDIHETNNSGNTSFFNCIFNSKSSSDPGKQSSSSTTTPQNSNSQERKRKRRWSITKFTHIFHHVYHHHLQPAVIYHPMSWMMYYVPWFVPWCQKCAVIS</sequence>
<dbReference type="InterPro" id="IPR001452">
    <property type="entry name" value="SH3_domain"/>
</dbReference>
<reference evidence="5" key="2">
    <citation type="journal article" date="2023" name="Proc. Natl. Acad. Sci. U.S.A.">
        <title>A global phylogenomic analysis of the shiitake genus Lentinula.</title>
        <authorList>
            <person name="Sierra-Patev S."/>
            <person name="Min B."/>
            <person name="Naranjo-Ortiz M."/>
            <person name="Looney B."/>
            <person name="Konkel Z."/>
            <person name="Slot J.C."/>
            <person name="Sakamoto Y."/>
            <person name="Steenwyk J.L."/>
            <person name="Rokas A."/>
            <person name="Carro J."/>
            <person name="Camarero S."/>
            <person name="Ferreira P."/>
            <person name="Molpeceres G."/>
            <person name="Ruiz-Duenas F.J."/>
            <person name="Serrano A."/>
            <person name="Henrissat B."/>
            <person name="Drula E."/>
            <person name="Hughes K.W."/>
            <person name="Mata J.L."/>
            <person name="Ishikawa N.K."/>
            <person name="Vargas-Isla R."/>
            <person name="Ushijima S."/>
            <person name="Smith C.A."/>
            <person name="Donoghue J."/>
            <person name="Ahrendt S."/>
            <person name="Andreopoulos W."/>
            <person name="He G."/>
            <person name="LaButti K."/>
            <person name="Lipzen A."/>
            <person name="Ng V."/>
            <person name="Riley R."/>
            <person name="Sandor L."/>
            <person name="Barry K."/>
            <person name="Martinez A.T."/>
            <person name="Xiao Y."/>
            <person name="Gibbons J.G."/>
            <person name="Terashima K."/>
            <person name="Grigoriev I.V."/>
            <person name="Hibbett D."/>
        </authorList>
    </citation>
    <scope>NUCLEOTIDE SEQUENCE</scope>
    <source>
        <strain evidence="5">Sp2 HRB7682 ss15</strain>
    </source>
</reference>
<evidence type="ECO:0000256" key="1">
    <source>
        <dbReference type="ARBA" id="ARBA00022443"/>
    </source>
</evidence>
<evidence type="ECO:0000256" key="3">
    <source>
        <dbReference type="SAM" id="MobiDB-lite"/>
    </source>
</evidence>
<dbReference type="Proteomes" id="UP001150238">
    <property type="component" value="Unassembled WGS sequence"/>
</dbReference>
<proteinExistence type="predicted"/>
<dbReference type="AlphaFoldDB" id="A0A9W9AJX9"/>
<dbReference type="PROSITE" id="PS50002">
    <property type="entry name" value="SH3"/>
    <property type="match status" value="1"/>
</dbReference>
<feature type="compositionally biased region" description="Low complexity" evidence="3">
    <location>
        <begin position="251"/>
        <end position="262"/>
    </location>
</feature>
<accession>A0A9W9AJX9</accession>
<feature type="compositionally biased region" description="Low complexity" evidence="3">
    <location>
        <begin position="307"/>
        <end position="325"/>
    </location>
</feature>
<reference evidence="5" key="1">
    <citation type="submission" date="2022-08" db="EMBL/GenBank/DDBJ databases">
        <authorList>
            <consortium name="DOE Joint Genome Institute"/>
            <person name="Min B."/>
            <person name="Riley R."/>
            <person name="Sierra-Patev S."/>
            <person name="Naranjo-Ortiz M."/>
            <person name="Looney B."/>
            <person name="Konkel Z."/>
            <person name="Slot J.C."/>
            <person name="Sakamoto Y."/>
            <person name="Steenwyk J.L."/>
            <person name="Rokas A."/>
            <person name="Carro J."/>
            <person name="Camarero S."/>
            <person name="Ferreira P."/>
            <person name="Molpeceres G."/>
            <person name="Ruiz-Duenas F.J."/>
            <person name="Serrano A."/>
            <person name="Henrissat B."/>
            <person name="Drula E."/>
            <person name="Hughes K.W."/>
            <person name="Mata J.L."/>
            <person name="Ishikawa N.K."/>
            <person name="Vargas-Isla R."/>
            <person name="Ushijima S."/>
            <person name="Smith C.A."/>
            <person name="Ahrendt S."/>
            <person name="Andreopoulos W."/>
            <person name="He G."/>
            <person name="Labutti K."/>
            <person name="Lipzen A."/>
            <person name="Ng V."/>
            <person name="Sandor L."/>
            <person name="Barry K."/>
            <person name="Martinez A.T."/>
            <person name="Xiao Y."/>
            <person name="Gibbons J.G."/>
            <person name="Terashima K."/>
            <person name="Hibbett D.S."/>
            <person name="Grigoriev I.V."/>
        </authorList>
    </citation>
    <scope>NUCLEOTIDE SEQUENCE</scope>
    <source>
        <strain evidence="5">Sp2 HRB7682 ss15</strain>
    </source>
</reference>
<dbReference type="InterPro" id="IPR036028">
    <property type="entry name" value="SH3-like_dom_sf"/>
</dbReference>
<evidence type="ECO:0000313" key="5">
    <source>
        <dbReference type="EMBL" id="KAJ4484687.1"/>
    </source>
</evidence>
<protein>
    <recommendedName>
        <fullName evidence="4">SH3 domain-containing protein</fullName>
    </recommendedName>
</protein>
<name>A0A9W9AJX9_9AGAR</name>